<dbReference type="AlphaFoldDB" id="A0A223V6Q0"/>
<gene>
    <name evidence="2" type="ORF">CJ263_13150</name>
</gene>
<keyword evidence="1" id="KW-1133">Transmembrane helix</keyword>
<evidence type="ECO:0000313" key="3">
    <source>
        <dbReference type="Proteomes" id="UP000215244"/>
    </source>
</evidence>
<feature type="transmembrane region" description="Helical" evidence="1">
    <location>
        <begin position="45"/>
        <end position="62"/>
    </location>
</feature>
<evidence type="ECO:0000256" key="1">
    <source>
        <dbReference type="SAM" id="Phobius"/>
    </source>
</evidence>
<evidence type="ECO:0000313" key="2">
    <source>
        <dbReference type="EMBL" id="ASV31081.1"/>
    </source>
</evidence>
<protein>
    <submittedName>
        <fullName evidence="2">Uncharacterized protein</fullName>
    </submittedName>
</protein>
<keyword evidence="3" id="KW-1185">Reference proteome</keyword>
<feature type="transmembrane region" description="Helical" evidence="1">
    <location>
        <begin position="74"/>
        <end position="93"/>
    </location>
</feature>
<keyword evidence="1" id="KW-0812">Transmembrane</keyword>
<name>A0A223V6Q0_9FLAO</name>
<dbReference type="Proteomes" id="UP000215244">
    <property type="component" value="Chromosome"/>
</dbReference>
<organism evidence="2 3">
    <name type="scientific">Maribacter cobaltidurans</name>
    <dbReference type="NCBI Taxonomy" id="1178778"/>
    <lineage>
        <taxon>Bacteria</taxon>
        <taxon>Pseudomonadati</taxon>
        <taxon>Bacteroidota</taxon>
        <taxon>Flavobacteriia</taxon>
        <taxon>Flavobacteriales</taxon>
        <taxon>Flavobacteriaceae</taxon>
        <taxon>Maribacter</taxon>
    </lineage>
</organism>
<dbReference type="EMBL" id="CP022957">
    <property type="protein sequence ID" value="ASV31081.1"/>
    <property type="molecule type" value="Genomic_DNA"/>
</dbReference>
<keyword evidence="1" id="KW-0472">Membrane</keyword>
<sequence length="98" mass="11059">MPSTYLIKEGSFWKNIFVSNCNKKKEPKTNLKSNIMMRKITKSKAMILMAVSMFIIAMSQIASRFITLNDFTKGSFIGVGIGLLLITLVFGDFKSVRK</sequence>
<dbReference type="KEGG" id="marb:CJ263_13150"/>
<proteinExistence type="predicted"/>
<accession>A0A223V6Q0</accession>
<reference evidence="2 3" key="1">
    <citation type="submission" date="2017-08" db="EMBL/GenBank/DDBJ databases">
        <title>The complete genome sequence of Maribacter sp. B1, isolated from deep-sea sediment.</title>
        <authorList>
            <person name="Wu Y.-H."/>
            <person name="Cheng H."/>
            <person name="Xu X.-W."/>
        </authorList>
    </citation>
    <scope>NUCLEOTIDE SEQUENCE [LARGE SCALE GENOMIC DNA]</scope>
    <source>
        <strain evidence="2 3">B1</strain>
    </source>
</reference>